<organism evidence="1 2">
    <name type="scientific">Phyllobacterium zundukense</name>
    <dbReference type="NCBI Taxonomy" id="1867719"/>
    <lineage>
        <taxon>Bacteria</taxon>
        <taxon>Pseudomonadati</taxon>
        <taxon>Pseudomonadota</taxon>
        <taxon>Alphaproteobacteria</taxon>
        <taxon>Hyphomicrobiales</taxon>
        <taxon>Phyllobacteriaceae</taxon>
        <taxon>Phyllobacterium</taxon>
    </lineage>
</organism>
<dbReference type="Proteomes" id="UP001061991">
    <property type="component" value="Plasmid p_unnamed1"/>
</dbReference>
<dbReference type="EMBL" id="CP104972">
    <property type="protein sequence ID" value="UXN59032.1"/>
    <property type="molecule type" value="Genomic_DNA"/>
</dbReference>
<name>A0ACD4CZH6_9HYPH</name>
<geneLocation type="plasmid" evidence="1 2">
    <name>p_unnamed1</name>
</geneLocation>
<reference evidence="1" key="1">
    <citation type="submission" date="2022-09" db="EMBL/GenBank/DDBJ databases">
        <title>Interaction between co-microsymbionts with complementary sets of symbiotic genes in legume-rhizobium systems.</title>
        <authorList>
            <person name="Safronova V."/>
            <person name="Sazanova A."/>
            <person name="Afonin A."/>
            <person name="Chirak E."/>
        </authorList>
    </citation>
    <scope>NUCLEOTIDE SEQUENCE</scope>
    <source>
        <strain evidence="1">A18/3m</strain>
    </source>
</reference>
<proteinExistence type="predicted"/>
<keyword evidence="1" id="KW-0614">Plasmid</keyword>
<keyword evidence="2" id="KW-1185">Reference proteome</keyword>
<sequence>MTAADKTLNDWLRDAHAMEEQALTMLKGQQSRLENYPELRERISKHIGETERHAQMIRSCLERRNTDTSGMKDAGAKLTALGQSLSGIFVSDEVVKGSLASYTFEHMEIASYTMLAEAASFVGDTQTQRVCEEILAEEEAMAQWLADHAGEVTRTFLERESTDAETAKR</sequence>
<evidence type="ECO:0000313" key="1">
    <source>
        <dbReference type="EMBL" id="UXN59032.1"/>
    </source>
</evidence>
<gene>
    <name evidence="1" type="ORF">N8E88_09080</name>
</gene>
<accession>A0ACD4CZH6</accession>
<protein>
    <submittedName>
        <fullName evidence="1">DUF892 family protein</fullName>
    </submittedName>
</protein>
<evidence type="ECO:0000313" key="2">
    <source>
        <dbReference type="Proteomes" id="UP001061991"/>
    </source>
</evidence>